<feature type="domain" description="Methyltransferase type 11" evidence="1">
    <location>
        <begin position="59"/>
        <end position="157"/>
    </location>
</feature>
<organism evidence="2 3">
    <name type="scientific">Hoyosella rhizosphaerae</name>
    <dbReference type="NCBI Taxonomy" id="1755582"/>
    <lineage>
        <taxon>Bacteria</taxon>
        <taxon>Bacillati</taxon>
        <taxon>Actinomycetota</taxon>
        <taxon>Actinomycetes</taxon>
        <taxon>Mycobacteriales</taxon>
        <taxon>Hoyosellaceae</taxon>
        <taxon>Hoyosella</taxon>
    </lineage>
</organism>
<dbReference type="SUPFAM" id="SSF53335">
    <property type="entry name" value="S-adenosyl-L-methionine-dependent methyltransferases"/>
    <property type="match status" value="1"/>
</dbReference>
<evidence type="ECO:0000313" key="2">
    <source>
        <dbReference type="EMBL" id="GGC69266.1"/>
    </source>
</evidence>
<dbReference type="InterPro" id="IPR052356">
    <property type="entry name" value="Thiol_S-MT"/>
</dbReference>
<reference evidence="2" key="1">
    <citation type="journal article" date="2014" name="Int. J. Syst. Evol. Microbiol.">
        <title>Complete genome sequence of Corynebacterium casei LMG S-19264T (=DSM 44701T), isolated from a smear-ripened cheese.</title>
        <authorList>
            <consortium name="US DOE Joint Genome Institute (JGI-PGF)"/>
            <person name="Walter F."/>
            <person name="Albersmeier A."/>
            <person name="Kalinowski J."/>
            <person name="Ruckert C."/>
        </authorList>
    </citation>
    <scope>NUCLEOTIDE SEQUENCE</scope>
    <source>
        <strain evidence="2">CGMCC 1.15478</strain>
    </source>
</reference>
<dbReference type="CDD" id="cd02440">
    <property type="entry name" value="AdoMet_MTases"/>
    <property type="match status" value="1"/>
</dbReference>
<dbReference type="GO" id="GO:0032259">
    <property type="term" value="P:methylation"/>
    <property type="evidence" value="ECO:0007669"/>
    <property type="project" value="UniProtKB-KW"/>
</dbReference>
<comment type="caution">
    <text evidence="2">The sequence shown here is derived from an EMBL/GenBank/DDBJ whole genome shotgun (WGS) entry which is preliminary data.</text>
</comment>
<keyword evidence="2" id="KW-0808">Transferase</keyword>
<dbReference type="Pfam" id="PF08241">
    <property type="entry name" value="Methyltransf_11"/>
    <property type="match status" value="1"/>
</dbReference>
<accession>A0A916UDZ3</accession>
<reference evidence="2" key="2">
    <citation type="submission" date="2020-09" db="EMBL/GenBank/DDBJ databases">
        <authorList>
            <person name="Sun Q."/>
            <person name="Zhou Y."/>
        </authorList>
    </citation>
    <scope>NUCLEOTIDE SEQUENCE</scope>
    <source>
        <strain evidence="2">CGMCC 1.15478</strain>
    </source>
</reference>
<dbReference type="EMBL" id="BMJH01000002">
    <property type="protein sequence ID" value="GGC69266.1"/>
    <property type="molecule type" value="Genomic_DNA"/>
</dbReference>
<dbReference type="GO" id="GO:0008757">
    <property type="term" value="F:S-adenosylmethionine-dependent methyltransferase activity"/>
    <property type="evidence" value="ECO:0007669"/>
    <property type="project" value="InterPro"/>
</dbReference>
<evidence type="ECO:0000313" key="3">
    <source>
        <dbReference type="Proteomes" id="UP000641514"/>
    </source>
</evidence>
<dbReference type="PANTHER" id="PTHR45036:SF1">
    <property type="entry name" value="METHYLTRANSFERASE LIKE 7A"/>
    <property type="match status" value="1"/>
</dbReference>
<name>A0A916UDZ3_9ACTN</name>
<dbReference type="AlphaFoldDB" id="A0A916UDZ3"/>
<evidence type="ECO:0000259" key="1">
    <source>
        <dbReference type="Pfam" id="PF08241"/>
    </source>
</evidence>
<dbReference type="Proteomes" id="UP000641514">
    <property type="component" value="Unassembled WGS sequence"/>
</dbReference>
<sequence length="229" mass="24715">MANPGLTGAHRFPAPCSHVHSVNQWIFAQWFPAVMGLSELGGLRVERARLVSQAQGCTLEIGAGNGYNVPHYTPMVTELVLTDANTHMLKRLRRTAAVKSPPVPTVRITQADAQALPFPDGSFDTVVGTFVHCSVPNPQAALAEVARVLRPGGRYLFFEHVRAPDGSLLARIQDAVEPLHVLATAGCHPNRRTVELLRDSELTVRSLVRGRVPCAIATVRPTISGVAIL</sequence>
<protein>
    <submittedName>
        <fullName evidence="2">Type 11 methyltransferase</fullName>
    </submittedName>
</protein>
<dbReference type="InterPro" id="IPR029063">
    <property type="entry name" value="SAM-dependent_MTases_sf"/>
</dbReference>
<dbReference type="RefSeq" id="WP_188674573.1">
    <property type="nucleotide sequence ID" value="NZ_BMJH01000002.1"/>
</dbReference>
<gene>
    <name evidence="2" type="ORF">GCM10011410_22630</name>
</gene>
<dbReference type="InterPro" id="IPR013216">
    <property type="entry name" value="Methyltransf_11"/>
</dbReference>
<dbReference type="PANTHER" id="PTHR45036">
    <property type="entry name" value="METHYLTRANSFERASE LIKE 7B"/>
    <property type="match status" value="1"/>
</dbReference>
<dbReference type="Gene3D" id="3.40.50.150">
    <property type="entry name" value="Vaccinia Virus protein VP39"/>
    <property type="match status" value="1"/>
</dbReference>
<proteinExistence type="predicted"/>
<keyword evidence="3" id="KW-1185">Reference proteome</keyword>
<keyword evidence="2" id="KW-0489">Methyltransferase</keyword>